<evidence type="ECO:0000259" key="3">
    <source>
        <dbReference type="SMART" id="SM00737"/>
    </source>
</evidence>
<protein>
    <recommendedName>
        <fullName evidence="1">Phosphatidylglycerol/phosphatidylinositol transfer protein</fullName>
    </recommendedName>
</protein>
<comment type="caution">
    <text evidence="4">The sequence shown here is derived from an EMBL/GenBank/DDBJ whole genome shotgun (WGS) entry which is preliminary data.</text>
</comment>
<dbReference type="SMART" id="SM00737">
    <property type="entry name" value="ML"/>
    <property type="match status" value="1"/>
</dbReference>
<dbReference type="Proteomes" id="UP000807716">
    <property type="component" value="Unassembled WGS sequence"/>
</dbReference>
<keyword evidence="2" id="KW-0732">Signal</keyword>
<feature type="domain" description="MD-2-related lipid-recognition" evidence="3">
    <location>
        <begin position="26"/>
        <end position="147"/>
    </location>
</feature>
<sequence>MKFVAALAALLVAGSAVVSGQTMPTPYNCATGPTQIQITNFTLAPYPMCIGQNVCATGTGTLSTPVVQGASLSIIGKYLNRVVYTDSHNLCDLMAAQGHPCPIPTTMTSITSCVLVKTTAPANIPVVLTVSATNGDGNLLFCQGANGVIAKNCPP</sequence>
<dbReference type="Pfam" id="PF02221">
    <property type="entry name" value="E1_DerP2_DerF2"/>
    <property type="match status" value="1"/>
</dbReference>
<evidence type="ECO:0000313" key="5">
    <source>
        <dbReference type="Proteomes" id="UP000807716"/>
    </source>
</evidence>
<keyword evidence="5" id="KW-1185">Reference proteome</keyword>
<dbReference type="InterPro" id="IPR003172">
    <property type="entry name" value="ML_dom"/>
</dbReference>
<evidence type="ECO:0000256" key="2">
    <source>
        <dbReference type="SAM" id="SignalP"/>
    </source>
</evidence>
<name>A0A9P6Q407_9FUNG</name>
<proteinExistence type="predicted"/>
<dbReference type="EMBL" id="JAAAJB010000300">
    <property type="protein sequence ID" value="KAG0259042.1"/>
    <property type="molecule type" value="Genomic_DNA"/>
</dbReference>
<dbReference type="InterPro" id="IPR014756">
    <property type="entry name" value="Ig_E-set"/>
</dbReference>
<organism evidence="4 5">
    <name type="scientific">Actinomortierella ambigua</name>
    <dbReference type="NCBI Taxonomy" id="1343610"/>
    <lineage>
        <taxon>Eukaryota</taxon>
        <taxon>Fungi</taxon>
        <taxon>Fungi incertae sedis</taxon>
        <taxon>Mucoromycota</taxon>
        <taxon>Mortierellomycotina</taxon>
        <taxon>Mortierellomycetes</taxon>
        <taxon>Mortierellales</taxon>
        <taxon>Mortierellaceae</taxon>
        <taxon>Actinomortierella</taxon>
    </lineage>
</organism>
<dbReference type="OrthoDB" id="2405630at2759"/>
<feature type="chain" id="PRO_5040313561" description="Phosphatidylglycerol/phosphatidylinositol transfer protein" evidence="2">
    <location>
        <begin position="21"/>
        <end position="155"/>
    </location>
</feature>
<feature type="signal peptide" evidence="2">
    <location>
        <begin position="1"/>
        <end position="20"/>
    </location>
</feature>
<dbReference type="SUPFAM" id="SSF81296">
    <property type="entry name" value="E set domains"/>
    <property type="match status" value="1"/>
</dbReference>
<evidence type="ECO:0000313" key="4">
    <source>
        <dbReference type="EMBL" id="KAG0259042.1"/>
    </source>
</evidence>
<gene>
    <name evidence="4" type="ORF">DFQ27_004335</name>
</gene>
<reference evidence="4" key="1">
    <citation type="journal article" date="2020" name="Fungal Divers.">
        <title>Resolving the Mortierellaceae phylogeny through synthesis of multi-gene phylogenetics and phylogenomics.</title>
        <authorList>
            <person name="Vandepol N."/>
            <person name="Liber J."/>
            <person name="Desiro A."/>
            <person name="Na H."/>
            <person name="Kennedy M."/>
            <person name="Barry K."/>
            <person name="Grigoriev I.V."/>
            <person name="Miller A.N."/>
            <person name="O'Donnell K."/>
            <person name="Stajich J.E."/>
            <person name="Bonito G."/>
        </authorList>
    </citation>
    <scope>NUCLEOTIDE SEQUENCE</scope>
    <source>
        <strain evidence="4">BC1065</strain>
    </source>
</reference>
<accession>A0A9P6Q407</accession>
<dbReference type="AlphaFoldDB" id="A0A9P6Q407"/>
<evidence type="ECO:0000256" key="1">
    <source>
        <dbReference type="ARBA" id="ARBA00016056"/>
    </source>
</evidence>